<name>A0A0N4WFU9_HAEPC</name>
<dbReference type="AlphaFoldDB" id="A0A0N4WFU9"/>
<sequence>MRGTTQFYSATDMSTDLAVMPTDTPTDTATRPKLSRRQPRAHPPYTKMVQKAIAELNEKSGSSKSAIVRYLVQNYQLGDNVSKVRSVFPDWRWWGS</sequence>
<dbReference type="GO" id="GO:0006334">
    <property type="term" value="P:nucleosome assembly"/>
    <property type="evidence" value="ECO:0007669"/>
    <property type="project" value="InterPro"/>
</dbReference>
<dbReference type="GO" id="GO:0030261">
    <property type="term" value="P:chromosome condensation"/>
    <property type="evidence" value="ECO:0007669"/>
    <property type="project" value="TreeGrafter"/>
</dbReference>
<dbReference type="OMA" id="HPPYTKM"/>
<dbReference type="InterPro" id="IPR036388">
    <property type="entry name" value="WH-like_DNA-bd_sf"/>
</dbReference>
<evidence type="ECO:0000313" key="8">
    <source>
        <dbReference type="WBParaSite" id="HPLM_0000963101-mRNA-1"/>
    </source>
</evidence>
<dbReference type="Gene3D" id="1.10.10.10">
    <property type="entry name" value="Winged helix-like DNA-binding domain superfamily/Winged helix DNA-binding domain"/>
    <property type="match status" value="1"/>
</dbReference>
<dbReference type="SUPFAM" id="SSF46785">
    <property type="entry name" value="Winged helix' DNA-binding domain"/>
    <property type="match status" value="1"/>
</dbReference>
<keyword evidence="3" id="KW-0158">Chromosome</keyword>
<keyword evidence="4" id="KW-0238">DNA-binding</keyword>
<evidence type="ECO:0000256" key="2">
    <source>
        <dbReference type="ARBA" id="ARBA00004286"/>
    </source>
</evidence>
<reference evidence="8" key="1">
    <citation type="submission" date="2017-02" db="UniProtKB">
        <authorList>
            <consortium name="WormBaseParasite"/>
        </authorList>
    </citation>
    <scope>IDENTIFICATION</scope>
</reference>
<evidence type="ECO:0000256" key="6">
    <source>
        <dbReference type="SAM" id="MobiDB-lite"/>
    </source>
</evidence>
<dbReference type="InterPro" id="IPR005818">
    <property type="entry name" value="Histone_H1/H5_H15"/>
</dbReference>
<dbReference type="PROSITE" id="PS51504">
    <property type="entry name" value="H15"/>
    <property type="match status" value="1"/>
</dbReference>
<evidence type="ECO:0000256" key="5">
    <source>
        <dbReference type="ARBA" id="ARBA00023242"/>
    </source>
</evidence>
<dbReference type="GO" id="GO:0003690">
    <property type="term" value="F:double-stranded DNA binding"/>
    <property type="evidence" value="ECO:0007669"/>
    <property type="project" value="TreeGrafter"/>
</dbReference>
<dbReference type="InterPro" id="IPR036390">
    <property type="entry name" value="WH_DNA-bd_sf"/>
</dbReference>
<dbReference type="PANTHER" id="PTHR11467:SF36">
    <property type="entry name" value="HISTONE 24-RELATED"/>
    <property type="match status" value="1"/>
</dbReference>
<organism evidence="8">
    <name type="scientific">Haemonchus placei</name>
    <name type="common">Barber's pole worm</name>
    <dbReference type="NCBI Taxonomy" id="6290"/>
    <lineage>
        <taxon>Eukaryota</taxon>
        <taxon>Metazoa</taxon>
        <taxon>Ecdysozoa</taxon>
        <taxon>Nematoda</taxon>
        <taxon>Chromadorea</taxon>
        <taxon>Rhabditida</taxon>
        <taxon>Rhabditina</taxon>
        <taxon>Rhabditomorpha</taxon>
        <taxon>Strongyloidea</taxon>
        <taxon>Trichostrongylidae</taxon>
        <taxon>Haemonchus</taxon>
    </lineage>
</organism>
<dbReference type="PANTHER" id="PTHR11467">
    <property type="entry name" value="HISTONE H1"/>
    <property type="match status" value="1"/>
</dbReference>
<comment type="subcellular location">
    <subcellularLocation>
        <location evidence="2">Chromosome</location>
    </subcellularLocation>
    <subcellularLocation>
        <location evidence="1">Nucleus</location>
    </subcellularLocation>
</comment>
<protein>
    <submittedName>
        <fullName evidence="8">H15 domain-containing protein</fullName>
    </submittedName>
</protein>
<evidence type="ECO:0000256" key="3">
    <source>
        <dbReference type="ARBA" id="ARBA00022454"/>
    </source>
</evidence>
<feature type="domain" description="H15" evidence="7">
    <location>
        <begin position="41"/>
        <end position="96"/>
    </location>
</feature>
<evidence type="ECO:0000259" key="7">
    <source>
        <dbReference type="PROSITE" id="PS51504"/>
    </source>
</evidence>
<evidence type="ECO:0000256" key="1">
    <source>
        <dbReference type="ARBA" id="ARBA00004123"/>
    </source>
</evidence>
<keyword evidence="5" id="KW-0539">Nucleus</keyword>
<evidence type="ECO:0000256" key="4">
    <source>
        <dbReference type="ARBA" id="ARBA00023125"/>
    </source>
</evidence>
<dbReference type="GO" id="GO:0005634">
    <property type="term" value="C:nucleus"/>
    <property type="evidence" value="ECO:0007669"/>
    <property type="project" value="UniProtKB-SubCell"/>
</dbReference>
<dbReference type="WBParaSite" id="HPLM_0000963101-mRNA-1">
    <property type="protein sequence ID" value="HPLM_0000963101-mRNA-1"/>
    <property type="gene ID" value="HPLM_0000963101"/>
</dbReference>
<dbReference type="GO" id="GO:0031492">
    <property type="term" value="F:nucleosomal DNA binding"/>
    <property type="evidence" value="ECO:0007669"/>
    <property type="project" value="TreeGrafter"/>
</dbReference>
<accession>A0A0N4WFU9</accession>
<feature type="region of interest" description="Disordered" evidence="6">
    <location>
        <begin position="16"/>
        <end position="43"/>
    </location>
</feature>
<dbReference type="SMART" id="SM00526">
    <property type="entry name" value="H15"/>
    <property type="match status" value="1"/>
</dbReference>
<dbReference type="GO" id="GO:0045910">
    <property type="term" value="P:negative regulation of DNA recombination"/>
    <property type="evidence" value="ECO:0007669"/>
    <property type="project" value="TreeGrafter"/>
</dbReference>
<proteinExistence type="predicted"/>
<dbReference type="CDD" id="cd00073">
    <property type="entry name" value="H15"/>
    <property type="match status" value="1"/>
</dbReference>
<dbReference type="GO" id="GO:0000786">
    <property type="term" value="C:nucleosome"/>
    <property type="evidence" value="ECO:0007669"/>
    <property type="project" value="InterPro"/>
</dbReference>
<dbReference type="Pfam" id="PF00538">
    <property type="entry name" value="Linker_histone"/>
    <property type="match status" value="1"/>
</dbReference>